<name>A0A0C9UZI2_SPHS4</name>
<accession>A0A0C9UZI2</accession>
<evidence type="ECO:0000313" key="2">
    <source>
        <dbReference type="Proteomes" id="UP000054279"/>
    </source>
</evidence>
<organism evidence="1 2">
    <name type="scientific">Sphaerobolus stellatus (strain SS14)</name>
    <dbReference type="NCBI Taxonomy" id="990650"/>
    <lineage>
        <taxon>Eukaryota</taxon>
        <taxon>Fungi</taxon>
        <taxon>Dikarya</taxon>
        <taxon>Basidiomycota</taxon>
        <taxon>Agaricomycotina</taxon>
        <taxon>Agaricomycetes</taxon>
        <taxon>Phallomycetidae</taxon>
        <taxon>Geastrales</taxon>
        <taxon>Sphaerobolaceae</taxon>
        <taxon>Sphaerobolus</taxon>
    </lineage>
</organism>
<sequence>MGYSGTARLAWGLIIPRTKFCTLYNIFEEHHTIEGISDPASDQEGAKNQRTKPKSQLLLTTDEAEWFMEYISTVIGHQPFGIADRDELLYPRRWKEGTGTFAIYYKPEGRYAIDNNEKAYYTAETCSGYLVHYLGINVNFEAYFYSQDQYSGRGAVAFGPGKLVEPSGGRDYQGAFEKLCKSLHLGEAGIQVIQQWIMTVENSC</sequence>
<evidence type="ECO:0000313" key="1">
    <source>
        <dbReference type="EMBL" id="KIJ30525.1"/>
    </source>
</evidence>
<gene>
    <name evidence="1" type="ORF">M422DRAFT_53714</name>
</gene>
<protein>
    <submittedName>
        <fullName evidence="1">Uncharacterized protein</fullName>
    </submittedName>
</protein>
<reference evidence="1 2" key="1">
    <citation type="submission" date="2014-06" db="EMBL/GenBank/DDBJ databases">
        <title>Evolutionary Origins and Diversification of the Mycorrhizal Mutualists.</title>
        <authorList>
            <consortium name="DOE Joint Genome Institute"/>
            <consortium name="Mycorrhizal Genomics Consortium"/>
            <person name="Kohler A."/>
            <person name="Kuo A."/>
            <person name="Nagy L.G."/>
            <person name="Floudas D."/>
            <person name="Copeland A."/>
            <person name="Barry K.W."/>
            <person name="Cichocki N."/>
            <person name="Veneault-Fourrey C."/>
            <person name="LaButti K."/>
            <person name="Lindquist E.A."/>
            <person name="Lipzen A."/>
            <person name="Lundell T."/>
            <person name="Morin E."/>
            <person name="Murat C."/>
            <person name="Riley R."/>
            <person name="Ohm R."/>
            <person name="Sun H."/>
            <person name="Tunlid A."/>
            <person name="Henrissat B."/>
            <person name="Grigoriev I.V."/>
            <person name="Hibbett D.S."/>
            <person name="Martin F."/>
        </authorList>
    </citation>
    <scope>NUCLEOTIDE SEQUENCE [LARGE SCALE GENOMIC DNA]</scope>
    <source>
        <strain evidence="1 2">SS14</strain>
    </source>
</reference>
<dbReference type="HOGENOM" id="CLU_1344003_0_0_1"/>
<proteinExistence type="predicted"/>
<dbReference type="AlphaFoldDB" id="A0A0C9UZI2"/>
<keyword evidence="2" id="KW-1185">Reference proteome</keyword>
<dbReference type="EMBL" id="KN837260">
    <property type="protein sequence ID" value="KIJ30525.1"/>
    <property type="molecule type" value="Genomic_DNA"/>
</dbReference>
<dbReference type="Proteomes" id="UP000054279">
    <property type="component" value="Unassembled WGS sequence"/>
</dbReference>